<evidence type="ECO:0000313" key="1">
    <source>
        <dbReference type="EMBL" id="GJE55756.1"/>
    </source>
</evidence>
<keyword evidence="2" id="KW-1185">Reference proteome</keyword>
<comment type="caution">
    <text evidence="1">The sequence shown here is derived from an EMBL/GenBank/DDBJ whole genome shotgun (WGS) entry which is preliminary data.</text>
</comment>
<protein>
    <submittedName>
        <fullName evidence="1">Uncharacterized protein</fullName>
    </submittedName>
</protein>
<name>A0ABQ4TKE8_9HYPH</name>
<organism evidence="1 2">
    <name type="scientific">Methylobacterium thuringiense</name>
    <dbReference type="NCBI Taxonomy" id="1003091"/>
    <lineage>
        <taxon>Bacteria</taxon>
        <taxon>Pseudomonadati</taxon>
        <taxon>Pseudomonadota</taxon>
        <taxon>Alphaproteobacteria</taxon>
        <taxon>Hyphomicrobiales</taxon>
        <taxon>Methylobacteriaceae</taxon>
        <taxon>Methylobacterium</taxon>
    </lineage>
</organism>
<reference evidence="1" key="1">
    <citation type="journal article" date="2021" name="Front. Microbiol.">
        <title>Comprehensive Comparative Genomics and Phenotyping of Methylobacterium Species.</title>
        <authorList>
            <person name="Alessa O."/>
            <person name="Ogura Y."/>
            <person name="Fujitani Y."/>
            <person name="Takami H."/>
            <person name="Hayashi T."/>
            <person name="Sahin N."/>
            <person name="Tani A."/>
        </authorList>
    </citation>
    <scope>NUCLEOTIDE SEQUENCE</scope>
    <source>
        <strain evidence="1">DSM 23674</strain>
    </source>
</reference>
<dbReference type="Proteomes" id="UP001055101">
    <property type="component" value="Unassembled WGS sequence"/>
</dbReference>
<dbReference type="EMBL" id="BPRA01000009">
    <property type="protein sequence ID" value="GJE55756.1"/>
    <property type="molecule type" value="Genomic_DNA"/>
</dbReference>
<proteinExistence type="predicted"/>
<evidence type="ECO:0000313" key="2">
    <source>
        <dbReference type="Proteomes" id="UP001055101"/>
    </source>
</evidence>
<accession>A0ABQ4TKE8</accession>
<gene>
    <name evidence="1" type="ORF">EKPJFOCH_2251</name>
</gene>
<dbReference type="RefSeq" id="WP_238231934.1">
    <property type="nucleotide sequence ID" value="NZ_BPRA01000009.1"/>
</dbReference>
<reference evidence="1" key="2">
    <citation type="submission" date="2021-08" db="EMBL/GenBank/DDBJ databases">
        <authorList>
            <person name="Tani A."/>
            <person name="Ola A."/>
            <person name="Ogura Y."/>
            <person name="Katsura K."/>
            <person name="Hayashi T."/>
        </authorList>
    </citation>
    <scope>NUCLEOTIDE SEQUENCE</scope>
    <source>
        <strain evidence="1">DSM 23674</strain>
    </source>
</reference>
<sequence length="451" mass="50157">MLDEDDESEVDLEVSWYDYHIYSQSNVLKDLVSSVILIVDAKISSHCIRQRKHRKGVRKSFLASIDSIVSNLAYVFVQRQISTPIVVSRKTSDKPEHKNIYLPTKTFISCLDLLEECGILTQTVGAFRGQRTTITATASFVESLLAANLNPTSFRECDSRPLVVLKRSKKNRPGKKRTKEPVSIKGNPEVAQMAAQVDRINNFLRSADIAFLSDGLIPVVFDSRRTLVRFFTIRDAQEPRFDQGGRLFGGFWQALKSDRRGNIRIDGEPVADLDFKNLGPRLAYALSGHEAPGDDEDLYDVCGLLPGYQHHYPDHRPAIKQALASLFNGGQAGSREILDKLPKGTTAEAVRVALWIKHPALEALCDGRPVPIGFTIMFTESRILLCTLEKLMALGVVALPFHDGLMCAASKREIVREALREASEEIVRVRLPVVSKADYGQPEATEGLLAA</sequence>